<feature type="chain" id="PRO_5027018238" description="WD40 repeat domain-containing protein" evidence="2">
    <location>
        <begin position="17"/>
        <end position="955"/>
    </location>
</feature>
<evidence type="ECO:0000313" key="4">
    <source>
        <dbReference type="Proteomes" id="UP000440224"/>
    </source>
</evidence>
<evidence type="ECO:0000256" key="2">
    <source>
        <dbReference type="SAM" id="SignalP"/>
    </source>
</evidence>
<keyword evidence="4" id="KW-1185">Reference proteome</keyword>
<accession>A0A6N7Q4D5</accession>
<name>A0A6N7Q4D5_9BACT</name>
<gene>
    <name evidence="3" type="ORF">GF068_37240</name>
</gene>
<dbReference type="RefSeq" id="WP_153824318.1">
    <property type="nucleotide sequence ID" value="NZ_WJIE01000018.1"/>
</dbReference>
<keyword evidence="2" id="KW-0732">Signal</keyword>
<dbReference type="Proteomes" id="UP000440224">
    <property type="component" value="Unassembled WGS sequence"/>
</dbReference>
<dbReference type="EMBL" id="WJIE01000018">
    <property type="protein sequence ID" value="MRG97535.1"/>
    <property type="molecule type" value="Genomic_DNA"/>
</dbReference>
<dbReference type="OrthoDB" id="8093255at2"/>
<organism evidence="3 4">
    <name type="scientific">Polyangium spumosum</name>
    <dbReference type="NCBI Taxonomy" id="889282"/>
    <lineage>
        <taxon>Bacteria</taxon>
        <taxon>Pseudomonadati</taxon>
        <taxon>Myxococcota</taxon>
        <taxon>Polyangia</taxon>
        <taxon>Polyangiales</taxon>
        <taxon>Polyangiaceae</taxon>
        <taxon>Polyangium</taxon>
    </lineage>
</organism>
<evidence type="ECO:0000256" key="1">
    <source>
        <dbReference type="SAM" id="MobiDB-lite"/>
    </source>
</evidence>
<dbReference type="InterPro" id="IPR011047">
    <property type="entry name" value="Quinoprotein_ADH-like_sf"/>
</dbReference>
<evidence type="ECO:0008006" key="5">
    <source>
        <dbReference type="Google" id="ProtNLM"/>
    </source>
</evidence>
<feature type="signal peptide" evidence="2">
    <location>
        <begin position="1"/>
        <end position="16"/>
    </location>
</feature>
<comment type="caution">
    <text evidence="3">The sequence shown here is derived from an EMBL/GenBank/DDBJ whole genome shotgun (WGS) entry which is preliminary data.</text>
</comment>
<dbReference type="SUPFAM" id="SSF50998">
    <property type="entry name" value="Quinoprotein alcohol dehydrogenase-like"/>
    <property type="match status" value="1"/>
</dbReference>
<feature type="region of interest" description="Disordered" evidence="1">
    <location>
        <begin position="296"/>
        <end position="320"/>
    </location>
</feature>
<protein>
    <recommendedName>
        <fullName evidence="5">WD40 repeat domain-containing protein</fullName>
    </recommendedName>
</protein>
<sequence length="955" mass="100126">MRRALLPLLFASACSAAPKTTPPAPVPAPAPAITAPAAAARAPWLELTGTEAKTVLTGHDPDGRKLYEVPLGKLLAVTGAPDGGAFAVLQERDTWDAPRFVVHFDAGGREAWRVDMKRGGPRWHLFVVDPDGAGPDGGRVLAFEIGFNGKKHLHVFEAARGASVHDRELEMSDVDERAGVVIVADESGLTRLGPEGDPVWRVFVRRFPSLDPMAAANADRKVAVGLDGTVLSGASDGSLVALDAEGKPLYQLGVRGPVSRIEAQAGGGFVVHTKEGRVAVDRGVVREIAEATPEGARVVDRRKKQPASDLAPKPPWKPTVAYRASREGPAEGKPFHHVQSVAAAPGDVWVLGTGKPGPEDPHLFHHDGRAWSDLGEPSMSFPKEVFAEGAPASASRFLPLGLGRSPTGALLVLGVRAGRGAYRLSVIERVGAGFRERRELRDTLAQIRLGERTSPTYAASAGGREVLCDADPDVRTCVEFGRGLTPRILADDEGEGARGKADVWSVAGTTLTHGSGAAAEEHESPLRLHAVWASGRDDVWLTGVEGGVARFDGQRFWRILGIDGATRLSVTGSGRGDVWVFGEAGLWHVTPEPRAEADLEGTPSPLPNAAASSLVLSIAGPDPSYRLEPVVLDIDGERPLRSAVGIAEGPGGVVWLHEGARIVEYDGARARVLYQAPKPEPFFCWYAPEPDCNLCAQCTERKPRALDCQRCVAPAAKGEGVALAMEGGLSFQNGRSMPGTSPLAGLLAVAAGPSGAIWAVSAADDDLPRAMIQGPRGVRLVMGLPRAAYADVAVRADDEVWLAGGLTTGAAGGRTVPEGEGTLVRFDGRTFTRHRAPDGALLSVAAAGPGEAWAVGLAGGVLHVKGGVVEALHLTREDGARWPALLRGVAASGPNEVWIVGDGSTLLRWDGKGLRRVDASAAGREAALSAVIAPISSRPGWVVGPGGIWKVVPAR</sequence>
<dbReference type="AlphaFoldDB" id="A0A6N7Q4D5"/>
<proteinExistence type="predicted"/>
<evidence type="ECO:0000313" key="3">
    <source>
        <dbReference type="EMBL" id="MRG97535.1"/>
    </source>
</evidence>
<reference evidence="3 4" key="1">
    <citation type="submission" date="2019-10" db="EMBL/GenBank/DDBJ databases">
        <title>A soil myxobacterium in the family Polyangiaceae.</title>
        <authorList>
            <person name="Li Y."/>
            <person name="Wang J."/>
        </authorList>
    </citation>
    <scope>NUCLEOTIDE SEQUENCE [LARGE SCALE GENOMIC DNA]</scope>
    <source>
        <strain evidence="3 4">DSM 14734</strain>
    </source>
</reference>